<comment type="similarity">
    <text evidence="2 6">Belongs to the class-A beta-lactamase family.</text>
</comment>
<reference evidence="9 10" key="1">
    <citation type="submission" date="2018-12" db="EMBL/GenBank/DDBJ databases">
        <title>Sphingomonas sp. HMF7854 Genome sequencing and assembly.</title>
        <authorList>
            <person name="Cha I."/>
            <person name="Kang H."/>
            <person name="Kim H."/>
            <person name="Kang J."/>
            <person name="Joh K."/>
        </authorList>
    </citation>
    <scope>NUCLEOTIDE SEQUENCE [LARGE SCALE GENOMIC DNA]</scope>
    <source>
        <strain evidence="9 10">HMF7854</strain>
    </source>
</reference>
<dbReference type="InterPro" id="IPR045155">
    <property type="entry name" value="Beta-lactam_cat"/>
</dbReference>
<dbReference type="InterPro" id="IPR023650">
    <property type="entry name" value="Beta-lactam_class-A_AS"/>
</dbReference>
<feature type="chain" id="PRO_5018548905" description="Beta-lactamase" evidence="7">
    <location>
        <begin position="21"/>
        <end position="328"/>
    </location>
</feature>
<evidence type="ECO:0000256" key="6">
    <source>
        <dbReference type="RuleBase" id="RU361140"/>
    </source>
</evidence>
<protein>
    <recommendedName>
        <fullName evidence="3 6">Beta-lactamase</fullName>
        <ecNumber evidence="3 6">3.5.2.6</ecNumber>
    </recommendedName>
</protein>
<sequence length="328" mass="33429">MRRFLLALAAAGLVAPPVAAQSPAPVATPADLQAQLRALAVAQPGGAGIAAIDLATGREISVDGDRPFPLASTVKLLVAATYLDAVDQGRRSLAEPIPFDERWRHHDGLMTVLAHPGVTLSAANWIEAMLTQSDNSAADQMFAAVGGPAAVQRWATAHGVAGVRVDRDIGGILLDNIGLPRLAGRSDAEALVAADALPALAPAQMDSAAARFAADPRDQGSALGMARLLARIDRGELLRPASRAWLLDVLGRTRTGPDRIAAGLPAGARLAHKTGSLRGVTDDVGIATLPGGRRIAIAVLASGPASDGKARAALIAAAARAIAAAPGW</sequence>
<keyword evidence="10" id="KW-1185">Reference proteome</keyword>
<feature type="signal peptide" evidence="7">
    <location>
        <begin position="1"/>
        <end position="20"/>
    </location>
</feature>
<keyword evidence="5 6" id="KW-0046">Antibiotic resistance</keyword>
<name>A0A3R9Z507_9SPHN</name>
<dbReference type="PRINTS" id="PR00118">
    <property type="entry name" value="BLACTAMASEA"/>
</dbReference>
<dbReference type="Gene3D" id="3.40.710.10">
    <property type="entry name" value="DD-peptidase/beta-lactamase superfamily"/>
    <property type="match status" value="1"/>
</dbReference>
<organism evidence="9 10">
    <name type="scientific">Sphingomonas ginkgonis</name>
    <dbReference type="NCBI Taxonomy" id="2315330"/>
    <lineage>
        <taxon>Bacteria</taxon>
        <taxon>Pseudomonadati</taxon>
        <taxon>Pseudomonadota</taxon>
        <taxon>Alphaproteobacteria</taxon>
        <taxon>Sphingomonadales</taxon>
        <taxon>Sphingomonadaceae</taxon>
        <taxon>Sphingomonas</taxon>
    </lineage>
</organism>
<dbReference type="InterPro" id="IPR012338">
    <property type="entry name" value="Beta-lactam/transpept-like"/>
</dbReference>
<dbReference type="GO" id="GO:0046677">
    <property type="term" value="P:response to antibiotic"/>
    <property type="evidence" value="ECO:0007669"/>
    <property type="project" value="UniProtKB-UniRule"/>
</dbReference>
<dbReference type="OrthoDB" id="9784149at2"/>
<dbReference type="EC" id="3.5.2.6" evidence="3 6"/>
<dbReference type="Pfam" id="PF13354">
    <property type="entry name" value="Beta-lactamase2"/>
    <property type="match status" value="1"/>
</dbReference>
<gene>
    <name evidence="9" type="ORF">HMF7854_03175</name>
</gene>
<evidence type="ECO:0000313" key="10">
    <source>
        <dbReference type="Proteomes" id="UP000274661"/>
    </source>
</evidence>
<evidence type="ECO:0000313" key="9">
    <source>
        <dbReference type="EMBL" id="RST29937.1"/>
    </source>
</evidence>
<dbReference type="GO" id="GO:0008800">
    <property type="term" value="F:beta-lactamase activity"/>
    <property type="evidence" value="ECO:0007669"/>
    <property type="project" value="UniProtKB-UniRule"/>
</dbReference>
<evidence type="ECO:0000256" key="3">
    <source>
        <dbReference type="ARBA" id="ARBA00012865"/>
    </source>
</evidence>
<accession>A0A3R9Z507</accession>
<feature type="domain" description="Beta-lactamase class A catalytic" evidence="8">
    <location>
        <begin position="48"/>
        <end position="300"/>
    </location>
</feature>
<dbReference type="InterPro" id="IPR000871">
    <property type="entry name" value="Beta-lactam_class-A"/>
</dbReference>
<keyword evidence="7" id="KW-0732">Signal</keyword>
<dbReference type="RefSeq" id="WP_126717774.1">
    <property type="nucleotide sequence ID" value="NZ_RWJF01000001.1"/>
</dbReference>
<dbReference type="PROSITE" id="PS00146">
    <property type="entry name" value="BETA_LACTAMASE_A"/>
    <property type="match status" value="1"/>
</dbReference>
<proteinExistence type="inferred from homology"/>
<dbReference type="SUPFAM" id="SSF56601">
    <property type="entry name" value="beta-lactamase/transpeptidase-like"/>
    <property type="match status" value="1"/>
</dbReference>
<dbReference type="PANTHER" id="PTHR35333">
    <property type="entry name" value="BETA-LACTAMASE"/>
    <property type="match status" value="1"/>
</dbReference>
<evidence type="ECO:0000259" key="8">
    <source>
        <dbReference type="Pfam" id="PF13354"/>
    </source>
</evidence>
<dbReference type="EMBL" id="RWJF01000001">
    <property type="protein sequence ID" value="RST29937.1"/>
    <property type="molecule type" value="Genomic_DNA"/>
</dbReference>
<evidence type="ECO:0000256" key="4">
    <source>
        <dbReference type="ARBA" id="ARBA00022801"/>
    </source>
</evidence>
<dbReference type="AlphaFoldDB" id="A0A3R9Z507"/>
<keyword evidence="4 6" id="KW-0378">Hydrolase</keyword>
<dbReference type="PANTHER" id="PTHR35333:SF3">
    <property type="entry name" value="BETA-LACTAMASE-TYPE TRANSPEPTIDASE FOLD CONTAINING PROTEIN"/>
    <property type="match status" value="1"/>
</dbReference>
<evidence type="ECO:0000256" key="5">
    <source>
        <dbReference type="ARBA" id="ARBA00023251"/>
    </source>
</evidence>
<evidence type="ECO:0000256" key="2">
    <source>
        <dbReference type="ARBA" id="ARBA00009009"/>
    </source>
</evidence>
<dbReference type="GO" id="GO:0030655">
    <property type="term" value="P:beta-lactam antibiotic catabolic process"/>
    <property type="evidence" value="ECO:0007669"/>
    <property type="project" value="InterPro"/>
</dbReference>
<comment type="catalytic activity">
    <reaction evidence="1 6">
        <text>a beta-lactam + H2O = a substituted beta-amino acid</text>
        <dbReference type="Rhea" id="RHEA:20401"/>
        <dbReference type="ChEBI" id="CHEBI:15377"/>
        <dbReference type="ChEBI" id="CHEBI:35627"/>
        <dbReference type="ChEBI" id="CHEBI:140347"/>
        <dbReference type="EC" id="3.5.2.6"/>
    </reaction>
</comment>
<dbReference type="Proteomes" id="UP000274661">
    <property type="component" value="Unassembled WGS sequence"/>
</dbReference>
<comment type="caution">
    <text evidence="9">The sequence shown here is derived from an EMBL/GenBank/DDBJ whole genome shotgun (WGS) entry which is preliminary data.</text>
</comment>
<evidence type="ECO:0000256" key="7">
    <source>
        <dbReference type="SAM" id="SignalP"/>
    </source>
</evidence>
<evidence type="ECO:0000256" key="1">
    <source>
        <dbReference type="ARBA" id="ARBA00001526"/>
    </source>
</evidence>